<gene>
    <name evidence="3" type="ORF">A1O1_08535</name>
</gene>
<protein>
    <submittedName>
        <fullName evidence="3">Uncharacterized protein</fullName>
    </submittedName>
</protein>
<dbReference type="Proteomes" id="UP000019484">
    <property type="component" value="Unassembled WGS sequence"/>
</dbReference>
<proteinExistence type="predicted"/>
<evidence type="ECO:0000313" key="3">
    <source>
        <dbReference type="EMBL" id="EXJ80391.1"/>
    </source>
</evidence>
<dbReference type="RefSeq" id="XP_007727585.1">
    <property type="nucleotide sequence ID" value="XM_007729395.1"/>
</dbReference>
<feature type="compositionally biased region" description="Polar residues" evidence="2">
    <location>
        <begin position="62"/>
        <end position="72"/>
    </location>
</feature>
<organism evidence="3 4">
    <name type="scientific">Capronia coronata CBS 617.96</name>
    <dbReference type="NCBI Taxonomy" id="1182541"/>
    <lineage>
        <taxon>Eukaryota</taxon>
        <taxon>Fungi</taxon>
        <taxon>Dikarya</taxon>
        <taxon>Ascomycota</taxon>
        <taxon>Pezizomycotina</taxon>
        <taxon>Eurotiomycetes</taxon>
        <taxon>Chaetothyriomycetidae</taxon>
        <taxon>Chaetothyriales</taxon>
        <taxon>Herpotrichiellaceae</taxon>
        <taxon>Capronia</taxon>
    </lineage>
</organism>
<feature type="coiled-coil region" evidence="1">
    <location>
        <begin position="253"/>
        <end position="304"/>
    </location>
</feature>
<reference evidence="3 4" key="1">
    <citation type="submission" date="2013-03" db="EMBL/GenBank/DDBJ databases">
        <title>The Genome Sequence of Capronia coronata CBS 617.96.</title>
        <authorList>
            <consortium name="The Broad Institute Genomics Platform"/>
            <person name="Cuomo C."/>
            <person name="de Hoog S."/>
            <person name="Gorbushina A."/>
            <person name="Walker B."/>
            <person name="Young S.K."/>
            <person name="Zeng Q."/>
            <person name="Gargeya S."/>
            <person name="Fitzgerald M."/>
            <person name="Haas B."/>
            <person name="Abouelleil A."/>
            <person name="Allen A.W."/>
            <person name="Alvarado L."/>
            <person name="Arachchi H.M."/>
            <person name="Berlin A.M."/>
            <person name="Chapman S.B."/>
            <person name="Gainer-Dewar J."/>
            <person name="Goldberg J."/>
            <person name="Griggs A."/>
            <person name="Gujja S."/>
            <person name="Hansen M."/>
            <person name="Howarth C."/>
            <person name="Imamovic A."/>
            <person name="Ireland A."/>
            <person name="Larimer J."/>
            <person name="McCowan C."/>
            <person name="Murphy C."/>
            <person name="Pearson M."/>
            <person name="Poon T.W."/>
            <person name="Priest M."/>
            <person name="Roberts A."/>
            <person name="Saif S."/>
            <person name="Shea T."/>
            <person name="Sisk P."/>
            <person name="Sykes S."/>
            <person name="Wortman J."/>
            <person name="Nusbaum C."/>
            <person name="Birren B."/>
        </authorList>
    </citation>
    <scope>NUCLEOTIDE SEQUENCE [LARGE SCALE GENOMIC DNA]</scope>
    <source>
        <strain evidence="3 4">CBS 617.96</strain>
    </source>
</reference>
<keyword evidence="1" id="KW-0175">Coiled coil</keyword>
<dbReference type="STRING" id="1182541.W9XTU2"/>
<dbReference type="AlphaFoldDB" id="W9XTU2"/>
<evidence type="ECO:0000313" key="4">
    <source>
        <dbReference type="Proteomes" id="UP000019484"/>
    </source>
</evidence>
<comment type="caution">
    <text evidence="3">The sequence shown here is derived from an EMBL/GenBank/DDBJ whole genome shotgun (WGS) entry which is preliminary data.</text>
</comment>
<evidence type="ECO:0000256" key="2">
    <source>
        <dbReference type="SAM" id="MobiDB-lite"/>
    </source>
</evidence>
<feature type="region of interest" description="Disordered" evidence="2">
    <location>
        <begin position="1"/>
        <end position="72"/>
    </location>
</feature>
<dbReference type="GeneID" id="19163384"/>
<evidence type="ECO:0000256" key="1">
    <source>
        <dbReference type="SAM" id="Coils"/>
    </source>
</evidence>
<dbReference type="HOGENOM" id="CLU_042069_0_0_1"/>
<dbReference type="OrthoDB" id="5377009at2759"/>
<dbReference type="EMBL" id="AMWN01000008">
    <property type="protein sequence ID" value="EXJ80391.1"/>
    <property type="molecule type" value="Genomic_DNA"/>
</dbReference>
<accession>W9XTU2</accession>
<sequence>MSQDSFQGALDPHPHPPPRPLPLNLNSVHHDDSLTLPLPAPTRGHQRSRTAIDPAPLFARDQPSSLAKPSTSLPFLCTQSTRSLSPERASVAEAAALASESLSEEPLSKKKAGAVDRLASWFDGSSEPVNIGLIPSPRKEKLDPVNETKTMENFFFASPDSLDTFTRRPKRPSLSGPAASTATTSRFSFFRRSTVAESPTDAMDSDELAQMDVQEALFPHGYPDEFSPAAFKNLQLNAEGTLRRCQQAYVDQAKSLRSTLSAKNVQADELEAAQTRTEHLKLQLQEMAERAADQEKAISELRSQLALQRASLESRQSQQQSIRMVEQDCELDTTSQFKYRRNRASDVSTLGGSEAGSEVSSAVSVFSEAISAAPSQATSVAGDANMAYARVTCSRCHGVSESEAWDVMGTMKLEATALKQRISQLENAQEDALDFLSGLKLS</sequence>
<name>W9XTU2_9EURO</name>
<keyword evidence="4" id="KW-1185">Reference proteome</keyword>
<dbReference type="eggNOG" id="ENOG502SCZX">
    <property type="taxonomic scope" value="Eukaryota"/>
</dbReference>